<keyword evidence="3 4" id="KW-0472">Membrane</keyword>
<evidence type="ECO:0000256" key="3">
    <source>
        <dbReference type="ARBA" id="ARBA00023136"/>
    </source>
</evidence>
<dbReference type="AlphaFoldDB" id="A0A1M6C932"/>
<dbReference type="InterPro" id="IPR011701">
    <property type="entry name" value="MFS"/>
</dbReference>
<feature type="transmembrane region" description="Helical" evidence="4">
    <location>
        <begin position="131"/>
        <end position="156"/>
    </location>
</feature>
<feature type="transmembrane region" description="Helical" evidence="4">
    <location>
        <begin position="213"/>
        <end position="235"/>
    </location>
</feature>
<keyword evidence="1 4" id="KW-0812">Transmembrane</keyword>
<feature type="transmembrane region" description="Helical" evidence="4">
    <location>
        <begin position="40"/>
        <end position="62"/>
    </location>
</feature>
<dbReference type="OrthoDB" id="9797740at2"/>
<organism evidence="5 6">
    <name type="scientific">Cruoricaptor ignavus</name>
    <dbReference type="NCBI Taxonomy" id="1118202"/>
    <lineage>
        <taxon>Bacteria</taxon>
        <taxon>Pseudomonadati</taxon>
        <taxon>Bacteroidota</taxon>
        <taxon>Flavobacteriia</taxon>
        <taxon>Flavobacteriales</taxon>
        <taxon>Weeksellaceae</taxon>
        <taxon>Cruoricaptor</taxon>
    </lineage>
</organism>
<evidence type="ECO:0000313" key="5">
    <source>
        <dbReference type="EMBL" id="SHI57532.1"/>
    </source>
</evidence>
<feature type="transmembrane region" description="Helical" evidence="4">
    <location>
        <begin position="279"/>
        <end position="297"/>
    </location>
</feature>
<keyword evidence="6" id="KW-1185">Reference proteome</keyword>
<dbReference type="Proteomes" id="UP000184335">
    <property type="component" value="Unassembled WGS sequence"/>
</dbReference>
<dbReference type="EMBL" id="FQYI01000002">
    <property type="protein sequence ID" value="SHI57532.1"/>
    <property type="molecule type" value="Genomic_DNA"/>
</dbReference>
<dbReference type="GO" id="GO:0022857">
    <property type="term" value="F:transmembrane transporter activity"/>
    <property type="evidence" value="ECO:0007669"/>
    <property type="project" value="InterPro"/>
</dbReference>
<dbReference type="STRING" id="1118202.SAMN05443429_102271"/>
<feature type="transmembrane region" description="Helical" evidence="4">
    <location>
        <begin position="338"/>
        <end position="359"/>
    </location>
</feature>
<evidence type="ECO:0000256" key="2">
    <source>
        <dbReference type="ARBA" id="ARBA00022989"/>
    </source>
</evidence>
<feature type="transmembrane region" description="Helical" evidence="4">
    <location>
        <begin position="303"/>
        <end position="326"/>
    </location>
</feature>
<keyword evidence="2 4" id="KW-1133">Transmembrane helix</keyword>
<dbReference type="SUPFAM" id="SSF103473">
    <property type="entry name" value="MFS general substrate transporter"/>
    <property type="match status" value="1"/>
</dbReference>
<feature type="transmembrane region" description="Helical" evidence="4">
    <location>
        <begin position="74"/>
        <end position="92"/>
    </location>
</feature>
<gene>
    <name evidence="5" type="ORF">SAMN05443429_102271</name>
</gene>
<dbReference type="Gene3D" id="1.20.1250.20">
    <property type="entry name" value="MFS general substrate transporter like domains"/>
    <property type="match status" value="2"/>
</dbReference>
<sequence>MSKEKKILPFVSLLVVILISANLRAPITCVGPVLDDISTSLGLSAFQGSLLTSIPLLMFAAFSIPVSRVSAGSALRLMLLFSVLLMIFGLLLRVQGTTAALFAGSVLVGFGICVGNVLLPPYIRNNFQNKVGLLTGVFSVSMAIFAAAGAGFSRAIGEKTGYGWRGALGFWAVISVFAAAVVIIDFIVNKKTADLGKPGFISQKINVYQSPTAWYISVFMGLQSLVYYCAVAYLPKISIGYGIPPEHSGYLVAVMQVISLPFTFYAPILAGKARSLKPMIFFVSIFMAAGVLLLLLFQGRFIFLAAAFIGLSTGTSFSLAILLFSLKSRSMAATIRMSGMAQSLGYLVASAGPPLFAAFRNGQSWLYSYLFLLFTIGLIAFFGFKAASGKFIDDEAVKK</sequence>
<dbReference type="Pfam" id="PF07690">
    <property type="entry name" value="MFS_1"/>
    <property type="match status" value="1"/>
</dbReference>
<dbReference type="InterPro" id="IPR036259">
    <property type="entry name" value="MFS_trans_sf"/>
</dbReference>
<dbReference type="RefSeq" id="WP_073178460.1">
    <property type="nucleotide sequence ID" value="NZ_FQYI01000002.1"/>
</dbReference>
<dbReference type="PANTHER" id="PTHR23523">
    <property type="match status" value="1"/>
</dbReference>
<feature type="transmembrane region" description="Helical" evidence="4">
    <location>
        <begin position="365"/>
        <end position="384"/>
    </location>
</feature>
<accession>A0A1M6C932</accession>
<dbReference type="InterPro" id="IPR052524">
    <property type="entry name" value="MFS_Cyanate_Porter"/>
</dbReference>
<feature type="transmembrane region" description="Helical" evidence="4">
    <location>
        <begin position="98"/>
        <end position="119"/>
    </location>
</feature>
<evidence type="ECO:0000313" key="6">
    <source>
        <dbReference type="Proteomes" id="UP000184335"/>
    </source>
</evidence>
<proteinExistence type="predicted"/>
<name>A0A1M6C932_9FLAO</name>
<dbReference type="PANTHER" id="PTHR23523:SF2">
    <property type="entry name" value="2-NITROIMIDAZOLE TRANSPORTER"/>
    <property type="match status" value="1"/>
</dbReference>
<protein>
    <submittedName>
        <fullName evidence="5">MFS transporter, CP family, cyanate transporter</fullName>
    </submittedName>
</protein>
<evidence type="ECO:0000256" key="1">
    <source>
        <dbReference type="ARBA" id="ARBA00022692"/>
    </source>
</evidence>
<feature type="transmembrane region" description="Helical" evidence="4">
    <location>
        <begin position="168"/>
        <end position="188"/>
    </location>
</feature>
<evidence type="ECO:0000256" key="4">
    <source>
        <dbReference type="SAM" id="Phobius"/>
    </source>
</evidence>
<reference evidence="5 6" key="1">
    <citation type="submission" date="2016-11" db="EMBL/GenBank/DDBJ databases">
        <authorList>
            <person name="Jaros S."/>
            <person name="Januszkiewicz K."/>
            <person name="Wedrychowicz H."/>
        </authorList>
    </citation>
    <scope>NUCLEOTIDE SEQUENCE [LARGE SCALE GENOMIC DNA]</scope>
    <source>
        <strain evidence="5 6">DSM 25479</strain>
    </source>
</reference>
<feature type="transmembrane region" description="Helical" evidence="4">
    <location>
        <begin position="247"/>
        <end position="267"/>
    </location>
</feature>